<dbReference type="OrthoDB" id="9788539at2"/>
<evidence type="ECO:0000313" key="6">
    <source>
        <dbReference type="Proteomes" id="UP000198356"/>
    </source>
</evidence>
<keyword evidence="6" id="KW-1185">Reference proteome</keyword>
<dbReference type="EC" id="3.1.3.48" evidence="2"/>
<dbReference type="RefSeq" id="WP_089408070.1">
    <property type="nucleotide sequence ID" value="NZ_FZOU01000002.1"/>
</dbReference>
<dbReference type="PIRSF" id="PIRSF016557">
    <property type="entry name" value="Caps_synth_CpsB"/>
    <property type="match status" value="1"/>
</dbReference>
<accession>A0A239HWH0</accession>
<dbReference type="PANTHER" id="PTHR39181:SF1">
    <property type="entry name" value="TYROSINE-PROTEIN PHOSPHATASE YWQE"/>
    <property type="match status" value="1"/>
</dbReference>
<organism evidence="5 6">
    <name type="scientific">Granulicella rosea</name>
    <dbReference type="NCBI Taxonomy" id="474952"/>
    <lineage>
        <taxon>Bacteria</taxon>
        <taxon>Pseudomonadati</taxon>
        <taxon>Acidobacteriota</taxon>
        <taxon>Terriglobia</taxon>
        <taxon>Terriglobales</taxon>
        <taxon>Acidobacteriaceae</taxon>
        <taxon>Granulicella</taxon>
    </lineage>
</organism>
<protein>
    <recommendedName>
        <fullName evidence="2">protein-tyrosine-phosphatase</fullName>
        <ecNumber evidence="2">3.1.3.48</ecNumber>
    </recommendedName>
</protein>
<dbReference type="SUPFAM" id="SSF51556">
    <property type="entry name" value="Metallo-dependent hydrolases"/>
    <property type="match status" value="1"/>
</dbReference>
<dbReference type="EMBL" id="FZOU01000002">
    <property type="protein sequence ID" value="SNS85591.1"/>
    <property type="molecule type" value="Genomic_DNA"/>
</dbReference>
<dbReference type="UniPathway" id="UPA00934"/>
<reference evidence="5 6" key="1">
    <citation type="submission" date="2017-06" db="EMBL/GenBank/DDBJ databases">
        <authorList>
            <person name="Kim H.J."/>
            <person name="Triplett B.A."/>
        </authorList>
    </citation>
    <scope>NUCLEOTIDE SEQUENCE [LARGE SCALE GENOMIC DNA]</scope>
    <source>
        <strain evidence="5 6">DSM 18704</strain>
    </source>
</reference>
<name>A0A239HWH0_9BACT</name>
<evidence type="ECO:0000256" key="4">
    <source>
        <dbReference type="ARBA" id="ARBA00051722"/>
    </source>
</evidence>
<dbReference type="GO" id="GO:0030145">
    <property type="term" value="F:manganese ion binding"/>
    <property type="evidence" value="ECO:0007669"/>
    <property type="project" value="InterPro"/>
</dbReference>
<dbReference type="InterPro" id="IPR016667">
    <property type="entry name" value="Caps_polysacc_synth_CpsB/CapC"/>
</dbReference>
<dbReference type="PANTHER" id="PTHR39181">
    <property type="entry name" value="TYROSINE-PROTEIN PHOSPHATASE YWQE"/>
    <property type="match status" value="1"/>
</dbReference>
<sequence length="263" mass="29409">MVDIHHHLLWGLDDGAKDFETSVKMARLAADDGITHVVCTPHANSNYTFNPELNRAKLEELKARLEAEQIPLTLGLGSDFHVNYENIEEARADKTKFSINGLGYLMVELPDFGLPKGLTDIFYDLRVAGMTPVLTHPERNPTLVANNDRMLEWMRGGLLVQVTADSVTGQMGKKAEKMAWTLLEKRWVHFIASDAHGLTGRPPRMRAAANLVAKKYGAQYAESLVTTNPMAAFHGKSFRPVEEPLGLEEETKRPGIFQRLFGR</sequence>
<evidence type="ECO:0000256" key="3">
    <source>
        <dbReference type="ARBA" id="ARBA00022801"/>
    </source>
</evidence>
<dbReference type="GO" id="GO:0004725">
    <property type="term" value="F:protein tyrosine phosphatase activity"/>
    <property type="evidence" value="ECO:0007669"/>
    <property type="project" value="UniProtKB-EC"/>
</dbReference>
<evidence type="ECO:0000313" key="5">
    <source>
        <dbReference type="EMBL" id="SNS85591.1"/>
    </source>
</evidence>
<proteinExistence type="inferred from homology"/>
<evidence type="ECO:0000256" key="1">
    <source>
        <dbReference type="ARBA" id="ARBA00005750"/>
    </source>
</evidence>
<dbReference type="GO" id="GO:0045227">
    <property type="term" value="P:capsule polysaccharide biosynthetic process"/>
    <property type="evidence" value="ECO:0007669"/>
    <property type="project" value="UniProtKB-UniPathway"/>
</dbReference>
<comment type="similarity">
    <text evidence="1">Belongs to the metallo-dependent hydrolases superfamily. CpsB/CapC family.</text>
</comment>
<dbReference type="AlphaFoldDB" id="A0A239HWH0"/>
<keyword evidence="3" id="KW-0378">Hydrolase</keyword>
<dbReference type="Proteomes" id="UP000198356">
    <property type="component" value="Unassembled WGS sequence"/>
</dbReference>
<dbReference type="Pfam" id="PF19567">
    <property type="entry name" value="CpsB_CapC"/>
    <property type="match status" value="1"/>
</dbReference>
<comment type="catalytic activity">
    <reaction evidence="4">
        <text>O-phospho-L-tyrosyl-[protein] + H2O = L-tyrosyl-[protein] + phosphate</text>
        <dbReference type="Rhea" id="RHEA:10684"/>
        <dbReference type="Rhea" id="RHEA-COMP:10136"/>
        <dbReference type="Rhea" id="RHEA-COMP:20101"/>
        <dbReference type="ChEBI" id="CHEBI:15377"/>
        <dbReference type="ChEBI" id="CHEBI:43474"/>
        <dbReference type="ChEBI" id="CHEBI:46858"/>
        <dbReference type="ChEBI" id="CHEBI:61978"/>
        <dbReference type="EC" id="3.1.3.48"/>
    </reaction>
</comment>
<evidence type="ECO:0000256" key="2">
    <source>
        <dbReference type="ARBA" id="ARBA00013064"/>
    </source>
</evidence>
<dbReference type="InterPro" id="IPR032466">
    <property type="entry name" value="Metal_Hydrolase"/>
</dbReference>
<dbReference type="Gene3D" id="3.20.20.140">
    <property type="entry name" value="Metal-dependent hydrolases"/>
    <property type="match status" value="1"/>
</dbReference>
<gene>
    <name evidence="5" type="ORF">SAMN05421770_102598</name>
</gene>